<protein>
    <submittedName>
        <fullName evidence="4">AraC family transcriptional regulator</fullName>
    </submittedName>
</protein>
<dbReference type="InterPro" id="IPR053142">
    <property type="entry name" value="PchR_regulatory_protein"/>
</dbReference>
<dbReference type="Gene3D" id="1.10.10.60">
    <property type="entry name" value="Homeodomain-like"/>
    <property type="match status" value="2"/>
</dbReference>
<dbReference type="SUPFAM" id="SSF46689">
    <property type="entry name" value="Homeodomain-like"/>
    <property type="match status" value="2"/>
</dbReference>
<sequence>MLAIYPNQKYIPERAVIMASSKENTVKTEAVIPRGTRYQIHAVGMKGKILTTEIQKGLLLTLSDFTLDKKLEIDEQYSNQEIFQLSFCIEGEFQWFHQNENAIQQYRLGAQECQIRFGALQQCHSTFFGGRKYHSISITLDKSRFEELFHCIYIRQAICILEKNYPVKVYRYTPRINKLLSEIEECVLCEEVRNIYLHGKILELIAILCDEVMCEAAINHYGVRIHEQEYEALLKAKELINQNYAHPLTIAEIAKKAAMSESRLQKGFKQCFGLTVNDYIIKKRMEMAKKLLESGNYSVSAVAWMVGYTHTGYFIRRFHEEYGITPGAIKKTNK</sequence>
<evidence type="ECO:0000256" key="2">
    <source>
        <dbReference type="ARBA" id="ARBA00023163"/>
    </source>
</evidence>
<name>A0A371JJZ6_9FIRM</name>
<evidence type="ECO:0000259" key="3">
    <source>
        <dbReference type="PROSITE" id="PS01124"/>
    </source>
</evidence>
<dbReference type="EMBL" id="NOKA02000001">
    <property type="protein sequence ID" value="RDY33049.1"/>
    <property type="molecule type" value="Genomic_DNA"/>
</dbReference>
<evidence type="ECO:0000313" key="5">
    <source>
        <dbReference type="Proteomes" id="UP000216411"/>
    </source>
</evidence>
<accession>A0A371JJZ6</accession>
<evidence type="ECO:0000256" key="1">
    <source>
        <dbReference type="ARBA" id="ARBA00023015"/>
    </source>
</evidence>
<dbReference type="AlphaFoldDB" id="A0A371JJZ6"/>
<dbReference type="PROSITE" id="PS01124">
    <property type="entry name" value="HTH_ARAC_FAMILY_2"/>
    <property type="match status" value="1"/>
</dbReference>
<dbReference type="Pfam" id="PF12833">
    <property type="entry name" value="HTH_18"/>
    <property type="match status" value="1"/>
</dbReference>
<dbReference type="PANTHER" id="PTHR47893">
    <property type="entry name" value="REGULATORY PROTEIN PCHR"/>
    <property type="match status" value="1"/>
</dbReference>
<proteinExistence type="predicted"/>
<gene>
    <name evidence="4" type="ORF">CG710_000520</name>
</gene>
<comment type="caution">
    <text evidence="4">The sequence shown here is derived from an EMBL/GenBank/DDBJ whole genome shotgun (WGS) entry which is preliminary data.</text>
</comment>
<keyword evidence="2" id="KW-0804">Transcription</keyword>
<dbReference type="PANTHER" id="PTHR47893:SF1">
    <property type="entry name" value="REGULATORY PROTEIN PCHR"/>
    <property type="match status" value="1"/>
</dbReference>
<evidence type="ECO:0000313" key="4">
    <source>
        <dbReference type="EMBL" id="RDY33049.1"/>
    </source>
</evidence>
<keyword evidence="1" id="KW-0805">Transcription regulation</keyword>
<dbReference type="Proteomes" id="UP000216411">
    <property type="component" value="Unassembled WGS sequence"/>
</dbReference>
<dbReference type="GO" id="GO:0003700">
    <property type="term" value="F:DNA-binding transcription factor activity"/>
    <property type="evidence" value="ECO:0007669"/>
    <property type="project" value="InterPro"/>
</dbReference>
<feature type="domain" description="HTH araC/xylS-type" evidence="3">
    <location>
        <begin position="234"/>
        <end position="332"/>
    </location>
</feature>
<dbReference type="GO" id="GO:0043565">
    <property type="term" value="F:sequence-specific DNA binding"/>
    <property type="evidence" value="ECO:0007669"/>
    <property type="project" value="InterPro"/>
</dbReference>
<dbReference type="InterPro" id="IPR018060">
    <property type="entry name" value="HTH_AraC"/>
</dbReference>
<dbReference type="SMART" id="SM00342">
    <property type="entry name" value="HTH_ARAC"/>
    <property type="match status" value="1"/>
</dbReference>
<dbReference type="OrthoDB" id="9772607at2"/>
<dbReference type="RefSeq" id="WP_094378813.1">
    <property type="nucleotide sequence ID" value="NZ_NOKA02000001.1"/>
</dbReference>
<organism evidence="4 5">
    <name type="scientific">Lachnotalea glycerini</name>
    <dbReference type="NCBI Taxonomy" id="1763509"/>
    <lineage>
        <taxon>Bacteria</taxon>
        <taxon>Bacillati</taxon>
        <taxon>Bacillota</taxon>
        <taxon>Clostridia</taxon>
        <taxon>Lachnospirales</taxon>
        <taxon>Lachnospiraceae</taxon>
        <taxon>Lachnotalea</taxon>
    </lineage>
</organism>
<reference evidence="4 5" key="1">
    <citation type="journal article" date="2017" name="Genome Announc.">
        <title>Draft Genome Sequence of a Sporulating and Motile Strain of Lachnotalea glycerini Isolated from Water in Quebec City, Canada.</title>
        <authorList>
            <person name="Maheux A.F."/>
            <person name="Boudreau D.K."/>
            <person name="Berube E."/>
            <person name="Boissinot M."/>
            <person name="Raymond F."/>
            <person name="Brodeur S."/>
            <person name="Corbeil J."/>
            <person name="Isabel S."/>
            <person name="Omar R.F."/>
            <person name="Bergeron M.G."/>
        </authorList>
    </citation>
    <scope>NUCLEOTIDE SEQUENCE [LARGE SCALE GENOMIC DNA]</scope>
    <source>
        <strain evidence="4 5">CCRI-19302</strain>
    </source>
</reference>
<keyword evidence="5" id="KW-1185">Reference proteome</keyword>
<dbReference type="InterPro" id="IPR009057">
    <property type="entry name" value="Homeodomain-like_sf"/>
</dbReference>